<evidence type="ECO:0000256" key="3">
    <source>
        <dbReference type="ARBA" id="ARBA00012027"/>
    </source>
</evidence>
<evidence type="ECO:0000256" key="5">
    <source>
        <dbReference type="ARBA" id="ARBA00022963"/>
    </source>
</evidence>
<feature type="domain" description="PLD phosphodiesterase" evidence="7">
    <location>
        <begin position="124"/>
        <end position="151"/>
    </location>
</feature>
<evidence type="ECO:0000256" key="2">
    <source>
        <dbReference type="ARBA" id="ARBA00008664"/>
    </source>
</evidence>
<dbReference type="PATRIC" id="fig|656179.3.peg.5026"/>
<dbReference type="KEGG" id="pfg:AB870_23500"/>
<evidence type="ECO:0000256" key="1">
    <source>
        <dbReference type="ARBA" id="ARBA00000798"/>
    </source>
</evidence>
<dbReference type="EMBL" id="CP011808">
    <property type="protein sequence ID" value="AKM33443.1"/>
    <property type="molecule type" value="Genomic_DNA"/>
</dbReference>
<dbReference type="AlphaFoldDB" id="A0A0H3X3C6"/>
<organism evidence="8 9">
    <name type="scientific">Pandoraea faecigallinarum</name>
    <dbReference type="NCBI Taxonomy" id="656179"/>
    <lineage>
        <taxon>Bacteria</taxon>
        <taxon>Pseudomonadati</taxon>
        <taxon>Pseudomonadota</taxon>
        <taxon>Betaproteobacteria</taxon>
        <taxon>Burkholderiales</taxon>
        <taxon>Burkholderiaceae</taxon>
        <taxon>Pandoraea</taxon>
    </lineage>
</organism>
<sequence length="190" mass="20272">MALATVAGAEGFTVSLLDEAHNAVAAEPGRAARAPTTQVVEVGFSPEAGAEALVLKVIAAANTSIRLAGYSFTSPTVVRALLDAKQRGVDVAVVVDDKGTRSTTSRQALNLLVNAGIPTRTVSVYAIHHDKYIVIDGLHVETGSFNYTASAATRNSENVLVLWNYPTLAAQYLAHWQSRWEQGQPYQSSY</sequence>
<dbReference type="GO" id="GO:0006793">
    <property type="term" value="P:phosphorus metabolic process"/>
    <property type="evidence" value="ECO:0007669"/>
    <property type="project" value="UniProtKB-ARBA"/>
</dbReference>
<dbReference type="OrthoDB" id="5294698at2"/>
<evidence type="ECO:0000313" key="9">
    <source>
        <dbReference type="Proteomes" id="UP000035651"/>
    </source>
</evidence>
<dbReference type="PANTHER" id="PTHR43856:SF1">
    <property type="entry name" value="MITOCHONDRIAL CARDIOLIPIN HYDROLASE"/>
    <property type="match status" value="1"/>
</dbReference>
<geneLocation type="plasmid" evidence="8 9">
    <name>pPF72-1</name>
</geneLocation>
<keyword evidence="8" id="KW-0614">Plasmid</keyword>
<dbReference type="EC" id="3.1.4.4" evidence="3"/>
<dbReference type="RefSeq" id="WP_047909183.1">
    <property type="nucleotide sequence ID" value="NZ_CP011808.2"/>
</dbReference>
<keyword evidence="8" id="KW-0540">Nuclease</keyword>
<dbReference type="InterPro" id="IPR025202">
    <property type="entry name" value="PLD-like_dom"/>
</dbReference>
<gene>
    <name evidence="8" type="ORF">AB870_23500</name>
</gene>
<dbReference type="Pfam" id="PF13091">
    <property type="entry name" value="PLDc_2"/>
    <property type="match status" value="1"/>
</dbReference>
<evidence type="ECO:0000256" key="4">
    <source>
        <dbReference type="ARBA" id="ARBA00022801"/>
    </source>
</evidence>
<keyword evidence="6" id="KW-0443">Lipid metabolism</keyword>
<keyword evidence="4" id="KW-0378">Hydrolase</keyword>
<dbReference type="PANTHER" id="PTHR43856">
    <property type="entry name" value="CARDIOLIPIN HYDROLASE"/>
    <property type="match status" value="1"/>
</dbReference>
<dbReference type="PROSITE" id="PS50035">
    <property type="entry name" value="PLD"/>
    <property type="match status" value="1"/>
</dbReference>
<dbReference type="Gene3D" id="3.30.870.10">
    <property type="entry name" value="Endonuclease Chain A"/>
    <property type="match status" value="1"/>
</dbReference>
<dbReference type="GO" id="GO:0016042">
    <property type="term" value="P:lipid catabolic process"/>
    <property type="evidence" value="ECO:0007669"/>
    <property type="project" value="UniProtKB-KW"/>
</dbReference>
<dbReference type="GO" id="GO:0016891">
    <property type="term" value="F:RNA endonuclease activity producing 5'-phosphomonoesters, hydrolytic mechanism"/>
    <property type="evidence" value="ECO:0007669"/>
    <property type="project" value="TreeGrafter"/>
</dbReference>
<dbReference type="GO" id="GO:0004630">
    <property type="term" value="F:phospholipase D activity"/>
    <property type="evidence" value="ECO:0007669"/>
    <property type="project" value="UniProtKB-EC"/>
</dbReference>
<protein>
    <recommendedName>
        <fullName evidence="3">phospholipase D</fullName>
        <ecNumber evidence="3">3.1.4.4</ecNumber>
    </recommendedName>
</protein>
<dbReference type="InterPro" id="IPR001736">
    <property type="entry name" value="PLipase_D/transphosphatidylase"/>
</dbReference>
<evidence type="ECO:0000256" key="6">
    <source>
        <dbReference type="ARBA" id="ARBA00023098"/>
    </source>
</evidence>
<dbReference type="InterPro" id="IPR051406">
    <property type="entry name" value="PLD_domain"/>
</dbReference>
<dbReference type="SUPFAM" id="SSF56024">
    <property type="entry name" value="Phospholipase D/nuclease"/>
    <property type="match status" value="1"/>
</dbReference>
<comment type="similarity">
    <text evidence="2">Belongs to the phospholipase D family.</text>
</comment>
<evidence type="ECO:0000313" key="8">
    <source>
        <dbReference type="EMBL" id="AKM33443.1"/>
    </source>
</evidence>
<keyword evidence="8" id="KW-0255">Endonuclease</keyword>
<comment type="catalytic activity">
    <reaction evidence="1">
        <text>a 1,2-diacyl-sn-glycero-3-phosphocholine + H2O = a 1,2-diacyl-sn-glycero-3-phosphate + choline + H(+)</text>
        <dbReference type="Rhea" id="RHEA:14445"/>
        <dbReference type="ChEBI" id="CHEBI:15354"/>
        <dbReference type="ChEBI" id="CHEBI:15377"/>
        <dbReference type="ChEBI" id="CHEBI:15378"/>
        <dbReference type="ChEBI" id="CHEBI:57643"/>
        <dbReference type="ChEBI" id="CHEBI:58608"/>
        <dbReference type="EC" id="3.1.4.4"/>
    </reaction>
</comment>
<keyword evidence="5" id="KW-0442">Lipid degradation</keyword>
<proteinExistence type="inferred from homology"/>
<dbReference type="Proteomes" id="UP000035651">
    <property type="component" value="Plasmid pPF72-1"/>
</dbReference>
<accession>A0A0H3X3C6</accession>
<name>A0A0H3X3C6_9BURK</name>
<evidence type="ECO:0000259" key="7">
    <source>
        <dbReference type="PROSITE" id="PS50035"/>
    </source>
</evidence>
<reference evidence="8" key="1">
    <citation type="submission" date="2016-06" db="EMBL/GenBank/DDBJ databases">
        <title>Complete Genome Sequence of Pandoraea faecigallinarum DSM-23572.</title>
        <authorList>
            <person name="Yong D."/>
            <person name="Ee R."/>
            <person name="Lim Y.-L."/>
            <person name="Yin W.-F."/>
            <person name="Chan K.-G."/>
        </authorList>
    </citation>
    <scope>NUCLEOTIDE SEQUENCE</scope>
    <source>
        <strain evidence="8">DSM 23572</strain>
        <plasmid evidence="8">pPF72-1</plasmid>
    </source>
</reference>
<keyword evidence="9" id="KW-1185">Reference proteome</keyword>
<dbReference type="CDD" id="cd09170">
    <property type="entry name" value="PLDc_Nuc"/>
    <property type="match status" value="1"/>
</dbReference>